<feature type="chain" id="PRO_5043004468" evidence="1">
    <location>
        <begin position="27"/>
        <end position="181"/>
    </location>
</feature>
<name>A0AAN8XNP0_HALRR</name>
<dbReference type="EMBL" id="JAXCGZ010000396">
    <property type="protein sequence ID" value="KAK7086051.1"/>
    <property type="molecule type" value="Genomic_DNA"/>
</dbReference>
<comment type="caution">
    <text evidence="2">The sequence shown here is derived from an EMBL/GenBank/DDBJ whole genome shotgun (WGS) entry which is preliminary data.</text>
</comment>
<organism evidence="2 3">
    <name type="scientific">Halocaridina rubra</name>
    <name type="common">Hawaiian red shrimp</name>
    <dbReference type="NCBI Taxonomy" id="373956"/>
    <lineage>
        <taxon>Eukaryota</taxon>
        <taxon>Metazoa</taxon>
        <taxon>Ecdysozoa</taxon>
        <taxon>Arthropoda</taxon>
        <taxon>Crustacea</taxon>
        <taxon>Multicrustacea</taxon>
        <taxon>Malacostraca</taxon>
        <taxon>Eumalacostraca</taxon>
        <taxon>Eucarida</taxon>
        <taxon>Decapoda</taxon>
        <taxon>Pleocyemata</taxon>
        <taxon>Caridea</taxon>
        <taxon>Atyoidea</taxon>
        <taxon>Atyidae</taxon>
        <taxon>Halocaridina</taxon>
    </lineage>
</organism>
<evidence type="ECO:0000313" key="2">
    <source>
        <dbReference type="EMBL" id="KAK7086051.1"/>
    </source>
</evidence>
<gene>
    <name evidence="2" type="ORF">SK128_004330</name>
</gene>
<dbReference type="Proteomes" id="UP001381693">
    <property type="component" value="Unassembled WGS sequence"/>
</dbReference>
<evidence type="ECO:0000313" key="3">
    <source>
        <dbReference type="Proteomes" id="UP001381693"/>
    </source>
</evidence>
<sequence length="181" mass="19413">MATGGERTYGGLILSVLVCVASVATGTRHPKIEAVYINTNNDGEVVVAGEKTQLEIWGSGFSKGLEFALTSVDGVRGGPCWNLITPPIIPNTLTHAHATFTLLPTHTDKIPVYTHTEMWVCVRDRPHLKGGRSRHMGGWMHLGTLSSLTLVPSALQRSSSHRLSNSVGVALFSVCVVFLPA</sequence>
<dbReference type="AlphaFoldDB" id="A0AAN8XNP0"/>
<feature type="signal peptide" evidence="1">
    <location>
        <begin position="1"/>
        <end position="26"/>
    </location>
</feature>
<reference evidence="2 3" key="1">
    <citation type="submission" date="2023-11" db="EMBL/GenBank/DDBJ databases">
        <title>Halocaridina rubra genome assembly.</title>
        <authorList>
            <person name="Smith C."/>
        </authorList>
    </citation>
    <scope>NUCLEOTIDE SEQUENCE [LARGE SCALE GENOMIC DNA]</scope>
    <source>
        <strain evidence="2">EP-1</strain>
        <tissue evidence="2">Whole</tissue>
    </source>
</reference>
<proteinExistence type="predicted"/>
<protein>
    <submittedName>
        <fullName evidence="2">Uncharacterized protein</fullName>
    </submittedName>
</protein>
<keyword evidence="3" id="KW-1185">Reference proteome</keyword>
<keyword evidence="1" id="KW-0732">Signal</keyword>
<accession>A0AAN8XNP0</accession>
<evidence type="ECO:0000256" key="1">
    <source>
        <dbReference type="SAM" id="SignalP"/>
    </source>
</evidence>